<feature type="compositionally biased region" description="Low complexity" evidence="1">
    <location>
        <begin position="433"/>
        <end position="444"/>
    </location>
</feature>
<feature type="compositionally biased region" description="Polar residues" evidence="1">
    <location>
        <begin position="346"/>
        <end position="357"/>
    </location>
</feature>
<comment type="caution">
    <text evidence="2">The sequence shown here is derived from an EMBL/GenBank/DDBJ whole genome shotgun (WGS) entry which is preliminary data.</text>
</comment>
<gene>
    <name evidence="2" type="ORF">C8R41DRAFT_808888</name>
</gene>
<dbReference type="Proteomes" id="UP001150217">
    <property type="component" value="Unassembled WGS sequence"/>
</dbReference>
<evidence type="ECO:0000256" key="1">
    <source>
        <dbReference type="SAM" id="MobiDB-lite"/>
    </source>
</evidence>
<feature type="region of interest" description="Disordered" evidence="1">
    <location>
        <begin position="229"/>
        <end position="262"/>
    </location>
</feature>
<feature type="compositionally biased region" description="Polar residues" evidence="1">
    <location>
        <begin position="316"/>
        <end position="334"/>
    </location>
</feature>
<dbReference type="EMBL" id="JANVFT010000004">
    <property type="protein sequence ID" value="KAJ4500774.1"/>
    <property type="molecule type" value="Genomic_DNA"/>
</dbReference>
<feature type="compositionally biased region" description="Polar residues" evidence="1">
    <location>
        <begin position="689"/>
        <end position="710"/>
    </location>
</feature>
<feature type="region of interest" description="Disordered" evidence="1">
    <location>
        <begin position="650"/>
        <end position="745"/>
    </location>
</feature>
<feature type="compositionally biased region" description="Polar residues" evidence="1">
    <location>
        <begin position="455"/>
        <end position="464"/>
    </location>
</feature>
<name>A0ABQ8VZX2_9AGAR</name>
<feature type="compositionally biased region" description="Pro residues" evidence="1">
    <location>
        <begin position="359"/>
        <end position="371"/>
    </location>
</feature>
<proteinExistence type="predicted"/>
<feature type="region of interest" description="Disordered" evidence="1">
    <location>
        <begin position="797"/>
        <end position="860"/>
    </location>
</feature>
<feature type="compositionally biased region" description="Polar residues" evidence="1">
    <location>
        <begin position="816"/>
        <end position="827"/>
    </location>
</feature>
<organism evidence="2 3">
    <name type="scientific">Lentinula lateritia</name>
    <dbReference type="NCBI Taxonomy" id="40482"/>
    <lineage>
        <taxon>Eukaryota</taxon>
        <taxon>Fungi</taxon>
        <taxon>Dikarya</taxon>
        <taxon>Basidiomycota</taxon>
        <taxon>Agaricomycotina</taxon>
        <taxon>Agaricomycetes</taxon>
        <taxon>Agaricomycetidae</taxon>
        <taxon>Agaricales</taxon>
        <taxon>Marasmiineae</taxon>
        <taxon>Omphalotaceae</taxon>
        <taxon>Lentinula</taxon>
    </lineage>
</organism>
<feature type="compositionally biased region" description="Polar residues" evidence="1">
    <location>
        <begin position="845"/>
        <end position="860"/>
    </location>
</feature>
<feature type="compositionally biased region" description="Polar residues" evidence="1">
    <location>
        <begin position="559"/>
        <end position="569"/>
    </location>
</feature>
<reference evidence="2" key="1">
    <citation type="submission" date="2022-08" db="EMBL/GenBank/DDBJ databases">
        <title>A Global Phylogenomic Analysis of the Shiitake Genus Lentinula.</title>
        <authorList>
            <consortium name="DOE Joint Genome Institute"/>
            <person name="Sierra-Patev S."/>
            <person name="Min B."/>
            <person name="Naranjo-Ortiz M."/>
            <person name="Looney B."/>
            <person name="Konkel Z."/>
            <person name="Slot J.C."/>
            <person name="Sakamoto Y."/>
            <person name="Steenwyk J.L."/>
            <person name="Rokas A."/>
            <person name="Carro J."/>
            <person name="Camarero S."/>
            <person name="Ferreira P."/>
            <person name="Molpeceres G."/>
            <person name="Ruiz-Duenas F.J."/>
            <person name="Serrano A."/>
            <person name="Henrissat B."/>
            <person name="Drula E."/>
            <person name="Hughes K.W."/>
            <person name="Mata J.L."/>
            <person name="Ishikawa N.K."/>
            <person name="Vargas-Isla R."/>
            <person name="Ushijima S."/>
            <person name="Smith C.A."/>
            <person name="Ahrendt S."/>
            <person name="Andreopoulos W."/>
            <person name="He G."/>
            <person name="Labutti K."/>
            <person name="Lipzen A."/>
            <person name="Ng V."/>
            <person name="Riley R."/>
            <person name="Sandor L."/>
            <person name="Barry K."/>
            <person name="Martinez A.T."/>
            <person name="Xiao Y."/>
            <person name="Gibbons J.G."/>
            <person name="Terashima K."/>
            <person name="Grigoriev I.V."/>
            <person name="Hibbett D.S."/>
        </authorList>
    </citation>
    <scope>NUCLEOTIDE SEQUENCE</scope>
    <source>
        <strain evidence="2">RHP3577 ss4</strain>
    </source>
</reference>
<feature type="compositionally biased region" description="Polar residues" evidence="1">
    <location>
        <begin position="406"/>
        <end position="420"/>
    </location>
</feature>
<sequence>MATPVLQPPLAERIDIHKSCKSFESLLSIFNDYCEAASAVVTLQKKMAKALRETAGMKVTGEIAANALNTSATIFEALSEVDSKFAKLADKEYDGVSGDVKKWFRKLAKEEKAHDERVAIANAKIKQAGLMFEKKSKKSARDASEEHARYINLISAMGPEISQEKYNHCLQVTERHTATTFNVAASVSRLADAEWLRSCESVRRFAPSVGKLIEWRTYCEGGWTGPIPTNLRNVDVLRPPSPADQTPRGSDYEDDIEHRAIPTPTRKVEIMNPNDMPATAQVAKFFPPSLTSNDSQAQTQTQTQPQPLPSPALTQAGSQYQSKQDQTNQQSAPPSSFEPPRKFTDSDNTGSVRSLSQFPAPPTHFPLPPPLAQRRSTGSSSPVTSFPPLNANRFERQSPGSEDVLDNTTTDTSSNPLKSASSERPDLNESIVQSKQAQSPQQSQLDEVTSERKISTNYTARDQPSASPTQSSSTHSYSSKSGPDSKEERTGSAGHEVARAGSNGSIVATMRNRYSYTPGNTSPPPKDIPRLPLSVNDLATRYQSPVSPSSPRPRPLSPHRTQTSHSLDTLRQGEVLRDQPSPSSPTNRPSGSEHLEDERRRHQQRLNQLAELEIQDKERELRLREQEIKFRSQELEREKAMLISRNEVVFTREPSELESIARNPQPPLRLRDRQLSFQQPQKSELHTDAASSPFPSRPLSQYSSASTTNLVPPRPSSYGASDAGSAYTRRDSSQNSSTSTSNHAPYCGCENCSASKYKTSSPLASPVRSEKEKPKGWMRRLSMPIVGGNVFLDSKKNKDSGYGTGKGVRSLDSRKNASTTGLITSITEEGRFGAVSGRRSYDSGGISNRSTTNLGLNTRQ</sequence>
<feature type="region of interest" description="Disordered" evidence="1">
    <location>
        <begin position="287"/>
        <end position="603"/>
    </location>
</feature>
<accession>A0ABQ8VZX2</accession>
<feature type="compositionally biased region" description="Polar residues" evidence="1">
    <location>
        <begin position="580"/>
        <end position="590"/>
    </location>
</feature>
<evidence type="ECO:0000313" key="3">
    <source>
        <dbReference type="Proteomes" id="UP001150217"/>
    </source>
</evidence>
<feature type="compositionally biased region" description="Low complexity" evidence="1">
    <location>
        <begin position="295"/>
        <end position="315"/>
    </location>
</feature>
<keyword evidence="3" id="KW-1185">Reference proteome</keyword>
<feature type="compositionally biased region" description="Polar residues" evidence="1">
    <location>
        <begin position="374"/>
        <end position="384"/>
    </location>
</feature>
<protein>
    <submittedName>
        <fullName evidence="2">Uncharacterized protein</fullName>
    </submittedName>
</protein>
<feature type="compositionally biased region" description="Basic and acidic residues" evidence="1">
    <location>
        <begin position="591"/>
        <end position="600"/>
    </location>
</feature>
<feature type="compositionally biased region" description="Low complexity" evidence="1">
    <location>
        <begin position="465"/>
        <end position="481"/>
    </location>
</feature>
<evidence type="ECO:0000313" key="2">
    <source>
        <dbReference type="EMBL" id="KAJ4500774.1"/>
    </source>
</evidence>
<feature type="compositionally biased region" description="Polar residues" evidence="1">
    <location>
        <begin position="502"/>
        <end position="520"/>
    </location>
</feature>
<feature type="compositionally biased region" description="Low complexity" evidence="1">
    <location>
        <begin position="716"/>
        <end position="742"/>
    </location>
</feature>